<dbReference type="InterPro" id="IPR015353">
    <property type="entry name" value="Rubisco_LSMT_subst-bd"/>
</dbReference>
<evidence type="ECO:0000256" key="1">
    <source>
        <dbReference type="ARBA" id="ARBA00022603"/>
    </source>
</evidence>
<dbReference type="InterPro" id="IPR050600">
    <property type="entry name" value="SETD3_SETD6_MTase"/>
</dbReference>
<organism evidence="5 6">
    <name type="scientific">Symbiochloris irregularis</name>
    <dbReference type="NCBI Taxonomy" id="706552"/>
    <lineage>
        <taxon>Eukaryota</taxon>
        <taxon>Viridiplantae</taxon>
        <taxon>Chlorophyta</taxon>
        <taxon>core chlorophytes</taxon>
        <taxon>Trebouxiophyceae</taxon>
        <taxon>Trebouxiales</taxon>
        <taxon>Trebouxiaceae</taxon>
        <taxon>Symbiochloris</taxon>
    </lineage>
</organism>
<dbReference type="Gene3D" id="3.90.1420.10">
    <property type="entry name" value="Rubisco LSMT, substrate-binding domain"/>
    <property type="match status" value="1"/>
</dbReference>
<dbReference type="Gene3D" id="3.90.1410.10">
    <property type="entry name" value="set domain protein methyltransferase, domain 1"/>
    <property type="match status" value="1"/>
</dbReference>
<dbReference type="EMBL" id="JALJOQ010000073">
    <property type="protein sequence ID" value="KAK9801978.1"/>
    <property type="molecule type" value="Genomic_DNA"/>
</dbReference>
<feature type="domain" description="Rubisco LSMT substrate-binding" evidence="4">
    <location>
        <begin position="247"/>
        <end position="370"/>
    </location>
</feature>
<name>A0AAW1NZD2_9CHLO</name>
<evidence type="ECO:0000313" key="6">
    <source>
        <dbReference type="Proteomes" id="UP001465755"/>
    </source>
</evidence>
<dbReference type="Proteomes" id="UP001465755">
    <property type="component" value="Unassembled WGS sequence"/>
</dbReference>
<reference evidence="5 6" key="1">
    <citation type="journal article" date="2024" name="Nat. Commun.">
        <title>Phylogenomics reveals the evolutionary origins of lichenization in chlorophyte algae.</title>
        <authorList>
            <person name="Puginier C."/>
            <person name="Libourel C."/>
            <person name="Otte J."/>
            <person name="Skaloud P."/>
            <person name="Haon M."/>
            <person name="Grisel S."/>
            <person name="Petersen M."/>
            <person name="Berrin J.G."/>
            <person name="Delaux P.M."/>
            <person name="Dal Grande F."/>
            <person name="Keller J."/>
        </authorList>
    </citation>
    <scope>NUCLEOTIDE SEQUENCE [LARGE SCALE GENOMIC DNA]</scope>
    <source>
        <strain evidence="5 6">SAG 2036</strain>
    </source>
</reference>
<gene>
    <name evidence="5" type="ORF">WJX73_005616</name>
</gene>
<dbReference type="GO" id="GO:0032259">
    <property type="term" value="P:methylation"/>
    <property type="evidence" value="ECO:0007669"/>
    <property type="project" value="UniProtKB-KW"/>
</dbReference>
<keyword evidence="6" id="KW-1185">Reference proteome</keyword>
<dbReference type="GO" id="GO:0016279">
    <property type="term" value="F:protein-lysine N-methyltransferase activity"/>
    <property type="evidence" value="ECO:0007669"/>
    <property type="project" value="TreeGrafter"/>
</dbReference>
<keyword evidence="3" id="KW-0949">S-adenosyl-L-methionine</keyword>
<evidence type="ECO:0000313" key="5">
    <source>
        <dbReference type="EMBL" id="KAK9801978.1"/>
    </source>
</evidence>
<dbReference type="PANTHER" id="PTHR13271:SF136">
    <property type="entry name" value="SET DOMAIN-CONTAINING PROTEIN"/>
    <property type="match status" value="1"/>
</dbReference>
<dbReference type="InterPro" id="IPR046341">
    <property type="entry name" value="SET_dom_sf"/>
</dbReference>
<dbReference type="PANTHER" id="PTHR13271">
    <property type="entry name" value="UNCHARACTERIZED PUTATIVE METHYLTRANSFERASE"/>
    <property type="match status" value="1"/>
</dbReference>
<comment type="caution">
    <text evidence="5">The sequence shown here is derived from an EMBL/GenBank/DDBJ whole genome shotgun (WGS) entry which is preliminary data.</text>
</comment>
<dbReference type="InterPro" id="IPR036464">
    <property type="entry name" value="Rubisco_LSMT_subst-bd_sf"/>
</dbReference>
<accession>A0AAW1NZD2</accession>
<keyword evidence="1" id="KW-0489">Methyltransferase</keyword>
<protein>
    <recommendedName>
        <fullName evidence="4">Rubisco LSMT substrate-binding domain-containing protein</fullName>
    </recommendedName>
</protein>
<dbReference type="GO" id="GO:0005634">
    <property type="term" value="C:nucleus"/>
    <property type="evidence" value="ECO:0007669"/>
    <property type="project" value="TreeGrafter"/>
</dbReference>
<sequence length="419" mass="46418">MLLRPAQVSQVLKAAFGKRSTANPPTAPNHTVGGGKPLFSENTLAGPLVQDLDAWLQLALFLLYERQQGQSSAWQGYVSSLPVHVDTPLSWTEEELAPLQGSQLYANLQGYRDFFKDLHERLSASLFQQHQVHFAAEAFSFDKFIWAVQTVRSRVHSPLEGKSIALVPLADLVKHRRAGKSRWKVQSGLFGGSQAVTVDAVSPLEAGEFLAMDFGPDKLDSSLLLDYGVLDASSPQAGFLLSLGLPEQDRFFDDKADVLDLNGLAESWQFTLRPSQKPSSDLMAFLRLLNLTGPDSFLLEALFRNEAWGHLSLPVSEENEAAVCRSMLDGCTEALQGYVSSIDEDLAALRNEGLPPRAAKAVQVCLGEKESLEYTLQWFETHYKSLDKLEYYQERRLKGLGLMDDAGRNTWDDLEDGIA</sequence>
<evidence type="ECO:0000256" key="3">
    <source>
        <dbReference type="ARBA" id="ARBA00022691"/>
    </source>
</evidence>
<dbReference type="AlphaFoldDB" id="A0AAW1NZD2"/>
<evidence type="ECO:0000259" key="4">
    <source>
        <dbReference type="Pfam" id="PF09273"/>
    </source>
</evidence>
<dbReference type="SUPFAM" id="SSF82199">
    <property type="entry name" value="SET domain"/>
    <property type="match status" value="1"/>
</dbReference>
<dbReference type="Pfam" id="PF09273">
    <property type="entry name" value="Rubis-subs-bind"/>
    <property type="match status" value="1"/>
</dbReference>
<dbReference type="SUPFAM" id="SSF81822">
    <property type="entry name" value="RuBisCo LSMT C-terminal, substrate-binding domain"/>
    <property type="match status" value="1"/>
</dbReference>
<proteinExistence type="predicted"/>
<keyword evidence="2" id="KW-0808">Transferase</keyword>
<evidence type="ECO:0000256" key="2">
    <source>
        <dbReference type="ARBA" id="ARBA00022679"/>
    </source>
</evidence>